<dbReference type="NCBIfam" id="TIGR00177">
    <property type="entry name" value="molyb_syn"/>
    <property type="match status" value="1"/>
</dbReference>
<dbReference type="PANTHER" id="PTHR43232:SF2">
    <property type="entry name" value="MOLYBDENUM COFACTOR BIOSYNTHESIS PROTEIN B"/>
    <property type="match status" value="1"/>
</dbReference>
<organism evidence="8 9">
    <name type="scientific">Candidatus Desulfatibia vada</name>
    <dbReference type="NCBI Taxonomy" id="2841696"/>
    <lineage>
        <taxon>Bacteria</taxon>
        <taxon>Pseudomonadati</taxon>
        <taxon>Thermodesulfobacteriota</taxon>
        <taxon>Desulfobacteria</taxon>
        <taxon>Desulfobacterales</taxon>
        <taxon>Desulfobacterales incertae sedis</taxon>
        <taxon>Candidatus Desulfatibia</taxon>
    </lineage>
</organism>
<dbReference type="InterPro" id="IPR001453">
    <property type="entry name" value="MoaB/Mog_dom"/>
</dbReference>
<comment type="similarity">
    <text evidence="3 6">Belongs to the MoaB/Mog family.</text>
</comment>
<dbReference type="InterPro" id="IPR008284">
    <property type="entry name" value="MoCF_biosynth_CS"/>
</dbReference>
<name>A0A8J6TR09_9BACT</name>
<evidence type="ECO:0000256" key="2">
    <source>
        <dbReference type="ARBA" id="ARBA00005046"/>
    </source>
</evidence>
<dbReference type="InterPro" id="IPR036425">
    <property type="entry name" value="MoaB/Mog-like_dom_sf"/>
</dbReference>
<protein>
    <recommendedName>
        <fullName evidence="4 6">Molybdenum cofactor biosynthesis protein B</fullName>
    </recommendedName>
</protein>
<evidence type="ECO:0000256" key="3">
    <source>
        <dbReference type="ARBA" id="ARBA00006112"/>
    </source>
</evidence>
<keyword evidence="5 6" id="KW-0501">Molybdenum cofactor biosynthesis</keyword>
<dbReference type="CDD" id="cd00886">
    <property type="entry name" value="MogA_MoaB"/>
    <property type="match status" value="1"/>
</dbReference>
<dbReference type="PROSITE" id="PS01078">
    <property type="entry name" value="MOCF_BIOSYNTHESIS_1"/>
    <property type="match status" value="1"/>
</dbReference>
<dbReference type="SMART" id="SM00852">
    <property type="entry name" value="MoCF_biosynth"/>
    <property type="match status" value="1"/>
</dbReference>
<dbReference type="InterPro" id="IPR012245">
    <property type="entry name" value="MoaB"/>
</dbReference>
<dbReference type="Proteomes" id="UP000605201">
    <property type="component" value="Unassembled WGS sequence"/>
</dbReference>
<dbReference type="EMBL" id="JACNIG010000162">
    <property type="protein sequence ID" value="MBC8431647.1"/>
    <property type="molecule type" value="Genomic_DNA"/>
</dbReference>
<dbReference type="PANTHER" id="PTHR43232">
    <property type="entry name" value="MOLYBDENUM COFACTOR BIOSYNTHESIS PROTEIN B"/>
    <property type="match status" value="1"/>
</dbReference>
<reference evidence="8 9" key="1">
    <citation type="submission" date="2020-08" db="EMBL/GenBank/DDBJ databases">
        <title>Bridging the membrane lipid divide: bacteria of the FCB group superphylum have the potential to synthesize archaeal ether lipids.</title>
        <authorList>
            <person name="Villanueva L."/>
            <person name="Von Meijenfeldt F.A.B."/>
            <person name="Westbye A.B."/>
            <person name="Yadav S."/>
            <person name="Hopmans E.C."/>
            <person name="Dutilh B.E."/>
            <person name="Sinninghe Damste J.S."/>
        </authorList>
    </citation>
    <scope>NUCLEOTIDE SEQUENCE [LARGE SCALE GENOMIC DNA]</scope>
    <source>
        <strain evidence="8">NIOZ-UU17</strain>
    </source>
</reference>
<dbReference type="UniPathway" id="UPA00344"/>
<dbReference type="GO" id="GO:0006777">
    <property type="term" value="P:Mo-molybdopterin cofactor biosynthetic process"/>
    <property type="evidence" value="ECO:0007669"/>
    <property type="project" value="UniProtKB-UniRule"/>
</dbReference>
<sequence>MGTKKHKAGAPQRVKVGIVSVSSTRTLQNDKSGLWIGKLARKEGHEVVLHLVVPDDAETITRTVLEAVRDHKAEAILLTGGTGISSKDVTIEAVRPLFAKELTAFGPLFSQLSFEQIDSAALLSRATAGVFENTILFCMPGSLKACKLACQALIFPELGHLVKHIQET</sequence>
<evidence type="ECO:0000313" key="9">
    <source>
        <dbReference type="Proteomes" id="UP000605201"/>
    </source>
</evidence>
<comment type="function">
    <text evidence="1 6">May be involved in the biosynthesis of molybdopterin.</text>
</comment>
<dbReference type="SUPFAM" id="SSF53218">
    <property type="entry name" value="Molybdenum cofactor biosynthesis proteins"/>
    <property type="match status" value="1"/>
</dbReference>
<evidence type="ECO:0000259" key="7">
    <source>
        <dbReference type="SMART" id="SM00852"/>
    </source>
</evidence>
<dbReference type="Pfam" id="PF00994">
    <property type="entry name" value="MoCF_biosynth"/>
    <property type="match status" value="1"/>
</dbReference>
<evidence type="ECO:0000256" key="1">
    <source>
        <dbReference type="ARBA" id="ARBA00003487"/>
    </source>
</evidence>
<feature type="domain" description="MoaB/Mog" evidence="7">
    <location>
        <begin position="17"/>
        <end position="161"/>
    </location>
</feature>
<dbReference type="GO" id="GO:0005829">
    <property type="term" value="C:cytosol"/>
    <property type="evidence" value="ECO:0007669"/>
    <property type="project" value="TreeGrafter"/>
</dbReference>
<dbReference type="FunFam" id="3.40.980.10:FF:000006">
    <property type="entry name" value="Molybdenum cofactor biosynthesis protein B"/>
    <property type="match status" value="1"/>
</dbReference>
<evidence type="ECO:0000256" key="6">
    <source>
        <dbReference type="PIRNR" id="PIRNR006443"/>
    </source>
</evidence>
<evidence type="ECO:0000256" key="4">
    <source>
        <dbReference type="ARBA" id="ARBA00015262"/>
    </source>
</evidence>
<dbReference type="AlphaFoldDB" id="A0A8J6TR09"/>
<gene>
    <name evidence="8" type="ORF">H8D96_06975</name>
</gene>
<dbReference type="Gene3D" id="3.40.980.10">
    <property type="entry name" value="MoaB/Mog-like domain"/>
    <property type="match status" value="1"/>
</dbReference>
<comment type="pathway">
    <text evidence="2 6">Cofactor biosynthesis; molybdopterin biosynthesis.</text>
</comment>
<evidence type="ECO:0000256" key="5">
    <source>
        <dbReference type="ARBA" id="ARBA00023150"/>
    </source>
</evidence>
<evidence type="ECO:0000313" key="8">
    <source>
        <dbReference type="EMBL" id="MBC8431647.1"/>
    </source>
</evidence>
<accession>A0A8J6TR09</accession>
<comment type="caution">
    <text evidence="8">The sequence shown here is derived from an EMBL/GenBank/DDBJ whole genome shotgun (WGS) entry which is preliminary data.</text>
</comment>
<dbReference type="PIRSF" id="PIRSF006443">
    <property type="entry name" value="MoaB"/>
    <property type="match status" value="1"/>
</dbReference>
<proteinExistence type="inferred from homology"/>